<dbReference type="STRING" id="1633631.GCA_001442925_00235"/>
<accession>A0A0P1LTD5</accession>
<dbReference type="SUPFAM" id="SSF50998">
    <property type="entry name" value="Quinoprotein alcohol dehydrogenase-like"/>
    <property type="match status" value="1"/>
</dbReference>
<dbReference type="InterPro" id="IPR015943">
    <property type="entry name" value="WD40/YVTN_repeat-like_dom_sf"/>
</dbReference>
<proteinExistence type="predicted"/>
<dbReference type="Proteomes" id="UP000182011">
    <property type="component" value="Unassembled WGS sequence"/>
</dbReference>
<reference evidence="2" key="1">
    <citation type="submission" date="2015-11" db="EMBL/GenBank/DDBJ databases">
        <authorList>
            <person name="Varghese N."/>
        </authorList>
    </citation>
    <scope>NUCLEOTIDE SEQUENCE [LARGE SCALE GENOMIC DNA]</scope>
</reference>
<dbReference type="EMBL" id="FAOP01000001">
    <property type="protein sequence ID" value="CUU01280.1"/>
    <property type="molecule type" value="Genomic_DNA"/>
</dbReference>
<dbReference type="InterPro" id="IPR032595">
    <property type="entry name" value="DUF4905"/>
</dbReference>
<dbReference type="InterPro" id="IPR011047">
    <property type="entry name" value="Quinoprotein_ADH-like_sf"/>
</dbReference>
<dbReference type="AlphaFoldDB" id="A0A0P1L7R5"/>
<dbReference type="RefSeq" id="WP_047134575.1">
    <property type="nucleotide sequence ID" value="NZ_CZVJ01000001.1"/>
</dbReference>
<evidence type="ECO:0000313" key="2">
    <source>
        <dbReference type="Proteomes" id="UP000182011"/>
    </source>
</evidence>
<evidence type="ECO:0000313" key="1">
    <source>
        <dbReference type="EMBL" id="CUU01280.1"/>
    </source>
</evidence>
<name>A0A0P1L7R5_9BACT</name>
<accession>A0A0P1NUN0</accession>
<dbReference type="OrthoDB" id="597091at2"/>
<evidence type="ECO:0008006" key="3">
    <source>
        <dbReference type="Google" id="ProtNLM"/>
    </source>
</evidence>
<protein>
    <recommendedName>
        <fullName evidence="3">DUF4905 domain-containing protein</fullName>
    </recommendedName>
</protein>
<accession>A0A0P1MXZ5</accession>
<organism evidence="1 2">
    <name type="scientific">Candidatus Kryptonium thompsonii</name>
    <dbReference type="NCBI Taxonomy" id="1633631"/>
    <lineage>
        <taxon>Bacteria</taxon>
        <taxon>Pseudomonadati</taxon>
        <taxon>Candidatus Kryptoniota</taxon>
        <taxon>Candidatus Kryptonium</taxon>
    </lineage>
</organism>
<accession>A0A0P1LG24</accession>
<sequence length="295" mass="34862">MKLFSSGEKLKPFWVFKSPDGFKIWKIFPTRYDKVLCELRNLEGKNVKFVCLSTENGKKVWEDLNIDEPWWVQISDSDEDLFFLCEFRRPDFPVQGKIYAVDSNSGKILWENEEHTFLFALDGKVYTAKNFIEKRIFFELDSKTGVVIREHGENVDFINELKEFKSESMNFIETSLPFDEYHPGYDKIVEDIKPFIEDADPRFPPEVLTKGNFAIVNYHILNKSKLPLEIEKFSNILKIINIEQKSLIYEDILYRDLSYFLPDVFFCKGDLLFYVKNQTELVTIKLPQVYESHYG</sequence>
<accession>A0A0S4MQH4</accession>
<dbReference type="Gene3D" id="2.130.10.10">
    <property type="entry name" value="YVTN repeat-like/Quinoprotein amine dehydrogenase"/>
    <property type="match status" value="1"/>
</dbReference>
<dbReference type="Pfam" id="PF16248">
    <property type="entry name" value="DUF4905"/>
    <property type="match status" value="1"/>
</dbReference>
<accession>A0A0P1M8T5</accession>
<gene>
    <name evidence="1" type="ORF">JGI4_00233</name>
</gene>
<accession>A0A0P1LGC6</accession>
<accession>A0A0P1L7R5</accession>